<keyword evidence="7" id="KW-0346">Stress response</keyword>
<keyword evidence="2" id="KW-1277">Toxin-antitoxin system</keyword>
<comment type="similarity">
    <text evidence="1">Belongs to the HicA mRNA interferase family.</text>
</comment>
<evidence type="ECO:0000256" key="3">
    <source>
        <dbReference type="ARBA" id="ARBA00022722"/>
    </source>
</evidence>
<accession>C9LPR7</accession>
<keyword evidence="6" id="KW-0694">RNA-binding</keyword>
<organism evidence="8 9">
    <name type="scientific">Dialister invisus DSM 15470</name>
    <dbReference type="NCBI Taxonomy" id="592028"/>
    <lineage>
        <taxon>Bacteria</taxon>
        <taxon>Bacillati</taxon>
        <taxon>Bacillota</taxon>
        <taxon>Negativicutes</taxon>
        <taxon>Veillonellales</taxon>
        <taxon>Veillonellaceae</taxon>
        <taxon>Dialister</taxon>
    </lineage>
</organism>
<keyword evidence="4" id="KW-0255">Endonuclease</keyword>
<dbReference type="InterPro" id="IPR038570">
    <property type="entry name" value="HicA_sf"/>
</dbReference>
<evidence type="ECO:0000256" key="1">
    <source>
        <dbReference type="ARBA" id="ARBA00006620"/>
    </source>
</evidence>
<name>C9LPR7_9FIRM</name>
<evidence type="ECO:0000313" key="9">
    <source>
        <dbReference type="Proteomes" id="UP000004736"/>
    </source>
</evidence>
<evidence type="ECO:0000256" key="6">
    <source>
        <dbReference type="ARBA" id="ARBA00022884"/>
    </source>
</evidence>
<dbReference type="EMBL" id="ACIM02000001">
    <property type="protein sequence ID" value="EEW97553.1"/>
    <property type="molecule type" value="Genomic_DNA"/>
</dbReference>
<comment type="caution">
    <text evidence="8">The sequence shown here is derived from an EMBL/GenBank/DDBJ whole genome shotgun (WGS) entry which is preliminary data.</text>
</comment>
<dbReference type="Pfam" id="PF07927">
    <property type="entry name" value="HicA_toxin"/>
    <property type="match status" value="1"/>
</dbReference>
<dbReference type="GO" id="GO:0003729">
    <property type="term" value="F:mRNA binding"/>
    <property type="evidence" value="ECO:0007669"/>
    <property type="project" value="InterPro"/>
</dbReference>
<evidence type="ECO:0000313" key="8">
    <source>
        <dbReference type="EMBL" id="EEW97553.1"/>
    </source>
</evidence>
<dbReference type="GO" id="GO:0004519">
    <property type="term" value="F:endonuclease activity"/>
    <property type="evidence" value="ECO:0007669"/>
    <property type="project" value="UniProtKB-KW"/>
</dbReference>
<dbReference type="AlphaFoldDB" id="C9LPR7"/>
<keyword evidence="3" id="KW-0540">Nuclease</keyword>
<dbReference type="GeneID" id="78278105"/>
<dbReference type="OrthoDB" id="9811409at2"/>
<evidence type="ECO:0000256" key="7">
    <source>
        <dbReference type="ARBA" id="ARBA00023016"/>
    </source>
</evidence>
<reference evidence="8" key="1">
    <citation type="submission" date="2009-09" db="EMBL/GenBank/DDBJ databases">
        <authorList>
            <person name="Weinstock G."/>
            <person name="Sodergren E."/>
            <person name="Clifton S."/>
            <person name="Fulton L."/>
            <person name="Fulton B."/>
            <person name="Courtney L."/>
            <person name="Fronick C."/>
            <person name="Harrison M."/>
            <person name="Strong C."/>
            <person name="Farmer C."/>
            <person name="Delahaunty K."/>
            <person name="Markovic C."/>
            <person name="Hall O."/>
            <person name="Minx P."/>
            <person name="Tomlinson C."/>
            <person name="Mitreva M."/>
            <person name="Nelson J."/>
            <person name="Hou S."/>
            <person name="Wollam A."/>
            <person name="Pepin K.H."/>
            <person name="Johnson M."/>
            <person name="Bhonagiri V."/>
            <person name="Nash W.E."/>
            <person name="Warren W."/>
            <person name="Chinwalla A."/>
            <person name="Mardis E.R."/>
            <person name="Wilson R.K."/>
        </authorList>
    </citation>
    <scope>NUCLEOTIDE SEQUENCE [LARGE SCALE GENOMIC DNA]</scope>
    <source>
        <strain evidence="8">DSM 15470</strain>
    </source>
</reference>
<dbReference type="Proteomes" id="UP000004736">
    <property type="component" value="Unassembled WGS sequence"/>
</dbReference>
<sequence>MKDKDLLKLLLKNGWQDVRQRGSHHRLVKGDKFEVIAVHGKDMPKGLLNAILKRTGLK</sequence>
<keyword evidence="9" id="KW-1185">Reference proteome</keyword>
<dbReference type="eggNOG" id="ENOG50336ZN">
    <property type="taxonomic scope" value="Bacteria"/>
</dbReference>
<protein>
    <submittedName>
        <fullName evidence="8">YcfA-like protein</fullName>
    </submittedName>
</protein>
<evidence type="ECO:0000256" key="2">
    <source>
        <dbReference type="ARBA" id="ARBA00022649"/>
    </source>
</evidence>
<dbReference type="HOGENOM" id="CLU_164851_4_0_9"/>
<dbReference type="Gene3D" id="3.30.920.30">
    <property type="entry name" value="Hypothetical protein"/>
    <property type="match status" value="1"/>
</dbReference>
<dbReference type="InterPro" id="IPR012933">
    <property type="entry name" value="HicA_mRNA_interferase"/>
</dbReference>
<keyword evidence="5" id="KW-0378">Hydrolase</keyword>
<dbReference type="SUPFAM" id="SSF54786">
    <property type="entry name" value="YcfA/nrd intein domain"/>
    <property type="match status" value="1"/>
</dbReference>
<gene>
    <name evidence="8" type="ORF">GCWU000321_01547</name>
</gene>
<dbReference type="STRING" id="592028.GCWU000321_01547"/>
<dbReference type="GO" id="GO:0016787">
    <property type="term" value="F:hydrolase activity"/>
    <property type="evidence" value="ECO:0007669"/>
    <property type="project" value="UniProtKB-KW"/>
</dbReference>
<evidence type="ECO:0000256" key="5">
    <source>
        <dbReference type="ARBA" id="ARBA00022801"/>
    </source>
</evidence>
<evidence type="ECO:0000256" key="4">
    <source>
        <dbReference type="ARBA" id="ARBA00022759"/>
    </source>
</evidence>
<dbReference type="RefSeq" id="WP_007070485.1">
    <property type="nucleotide sequence ID" value="NZ_GG698602.1"/>
</dbReference>
<proteinExistence type="inferred from homology"/>